<protein>
    <recommendedName>
        <fullName evidence="5">Transmembrane protein</fullName>
    </recommendedName>
</protein>
<feature type="transmembrane region" description="Helical" evidence="1">
    <location>
        <begin position="664"/>
        <end position="691"/>
    </location>
</feature>
<dbReference type="Proteomes" id="UP000663881">
    <property type="component" value="Unassembled WGS sequence"/>
</dbReference>
<keyword evidence="1" id="KW-0812">Transmembrane</keyword>
<evidence type="ECO:0008006" key="5">
    <source>
        <dbReference type="Google" id="ProtNLM"/>
    </source>
</evidence>
<dbReference type="Proteomes" id="UP000663891">
    <property type="component" value="Unassembled WGS sequence"/>
</dbReference>
<dbReference type="EMBL" id="CAJOAY010004199">
    <property type="protein sequence ID" value="CAF4059377.1"/>
    <property type="molecule type" value="Genomic_DNA"/>
</dbReference>
<proteinExistence type="predicted"/>
<name>A0A819SGZ1_9BILA</name>
<dbReference type="EMBL" id="CAJNON010000059">
    <property type="protein sequence ID" value="CAF0891023.1"/>
    <property type="molecule type" value="Genomic_DNA"/>
</dbReference>
<dbReference type="AlphaFoldDB" id="A0A819SGZ1"/>
<accession>A0A819SGZ1</accession>
<dbReference type="OrthoDB" id="10043120at2759"/>
<evidence type="ECO:0000313" key="3">
    <source>
        <dbReference type="EMBL" id="CAF4059377.1"/>
    </source>
</evidence>
<evidence type="ECO:0000313" key="4">
    <source>
        <dbReference type="Proteomes" id="UP000663881"/>
    </source>
</evidence>
<evidence type="ECO:0000256" key="1">
    <source>
        <dbReference type="SAM" id="Phobius"/>
    </source>
</evidence>
<sequence>MENSRETVNVKAPSIQEYEQLFNSYSQALTCECTQISINYEKFIQIQYTLHQACHSDFITQEWTNYLANSLGSTGEFYDAFRVSSTFLFQALSTLCVLVDQTISNRLIEFYSSQYVSASVTPSNLFQLQTKAFISDFISSTTNKFLLSFDMIRKTTQSNALLSGQFTNYRFYTSQHGYLITRSLRYGDCTCSSSATCITQYKVINYPNYTKVFSIPGLYAGCYIIESLLQSNLQCFYDQTCIDNILLYLGSPTLINVTNLDISLSIQFLANSTIEDVLEQLMVEEWDSSSIYENYYSECQPSGCSYTITSKNSVIYIVTTLIGLVGGLITVMKLMVPMLVKVARKRIYKEVKTGTETVNVKTPSIQEYEQLYNSYSQALTCECTQISINYEKFIQIQYTLHQVCHSDFITQEWTNYLATSYGNNIPNNGDFRGTSTFTFQAMSAFCTLVNQTISNSLTQFYSSQYVSAYVTPSNVFQLQTKAFISQFKSSTTDNVLLSLSMIQDTTQSNTLLSGELNNFEISYDDYSLFLTYYSQSYGNCTCSTSATCITPSPIYDFVKGTLLFTIPGLYAGCYIIESLLQSNLQCFYNQTCINQLQSYFQVPSVMNVTALDTSLSTQFLQNSTITDILEQLMVEKWINSSIYENYYSECQPSRCSYTVTSKNSVIYIVTTLIGLVGGLITVLKFVVPYLITLVRGKKKLQRVETGKIKLTLVLCP</sequence>
<keyword evidence="1" id="KW-1133">Transmembrane helix</keyword>
<reference evidence="3" key="1">
    <citation type="submission" date="2021-02" db="EMBL/GenBank/DDBJ databases">
        <authorList>
            <person name="Nowell W R."/>
        </authorList>
    </citation>
    <scope>NUCLEOTIDE SEQUENCE</scope>
</reference>
<evidence type="ECO:0000313" key="2">
    <source>
        <dbReference type="EMBL" id="CAF0891023.1"/>
    </source>
</evidence>
<comment type="caution">
    <text evidence="3">The sequence shown here is derived from an EMBL/GenBank/DDBJ whole genome shotgun (WGS) entry which is preliminary data.</text>
</comment>
<keyword evidence="1" id="KW-0472">Membrane</keyword>
<feature type="transmembrane region" description="Helical" evidence="1">
    <location>
        <begin position="314"/>
        <end position="336"/>
    </location>
</feature>
<organism evidence="3 4">
    <name type="scientific">Adineta steineri</name>
    <dbReference type="NCBI Taxonomy" id="433720"/>
    <lineage>
        <taxon>Eukaryota</taxon>
        <taxon>Metazoa</taxon>
        <taxon>Spiralia</taxon>
        <taxon>Gnathifera</taxon>
        <taxon>Rotifera</taxon>
        <taxon>Eurotatoria</taxon>
        <taxon>Bdelloidea</taxon>
        <taxon>Adinetida</taxon>
        <taxon>Adinetidae</taxon>
        <taxon>Adineta</taxon>
    </lineage>
</organism>
<gene>
    <name evidence="3" type="ORF">OKA104_LOCUS33283</name>
    <name evidence="2" type="ORF">VCS650_LOCUS8776</name>
</gene>